<feature type="compositionally biased region" description="Basic and acidic residues" evidence="8">
    <location>
        <begin position="1536"/>
        <end position="1553"/>
    </location>
</feature>
<feature type="compositionally biased region" description="Low complexity" evidence="8">
    <location>
        <begin position="766"/>
        <end position="784"/>
    </location>
</feature>
<dbReference type="PANTHER" id="PTHR11501">
    <property type="entry name" value="MICROTUBULE-ASSOCIATED PROTEIN"/>
    <property type="match status" value="1"/>
</dbReference>
<feature type="region of interest" description="Disordered" evidence="8">
    <location>
        <begin position="731"/>
        <end position="852"/>
    </location>
</feature>
<proteinExistence type="predicted"/>
<dbReference type="Pfam" id="PF00418">
    <property type="entry name" value="Tubulin-binding"/>
    <property type="match status" value="4"/>
</dbReference>
<dbReference type="PANTHER" id="PTHR11501:SF16">
    <property type="entry name" value="MICROTUBULE-ASSOCIATED PROTEIN 4"/>
    <property type="match status" value="1"/>
</dbReference>
<accession>A0A6P5L9L5</accession>
<feature type="compositionally biased region" description="Basic and acidic residues" evidence="8">
    <location>
        <begin position="1569"/>
        <end position="1578"/>
    </location>
</feature>
<evidence type="ECO:0000256" key="1">
    <source>
        <dbReference type="ARBA" id="ARBA00004245"/>
    </source>
</evidence>
<organism evidence="9 10">
    <name type="scientific">Phascolarctos cinereus</name>
    <name type="common">Koala</name>
    <dbReference type="NCBI Taxonomy" id="38626"/>
    <lineage>
        <taxon>Eukaryota</taxon>
        <taxon>Metazoa</taxon>
        <taxon>Chordata</taxon>
        <taxon>Craniata</taxon>
        <taxon>Vertebrata</taxon>
        <taxon>Euteleostomi</taxon>
        <taxon>Mammalia</taxon>
        <taxon>Metatheria</taxon>
        <taxon>Diprotodontia</taxon>
        <taxon>Phascolarctidae</taxon>
        <taxon>Phascolarctos</taxon>
    </lineage>
</organism>
<dbReference type="KEGG" id="pcw:110217113"/>
<evidence type="ECO:0000256" key="7">
    <source>
        <dbReference type="RuleBase" id="RU000686"/>
    </source>
</evidence>
<dbReference type="GO" id="GO:0000226">
    <property type="term" value="P:microtubule cytoskeleton organization"/>
    <property type="evidence" value="ECO:0007669"/>
    <property type="project" value="TreeGrafter"/>
</dbReference>
<evidence type="ECO:0000256" key="2">
    <source>
        <dbReference type="ARBA" id="ARBA00022490"/>
    </source>
</evidence>
<feature type="compositionally biased region" description="Low complexity" evidence="8">
    <location>
        <begin position="600"/>
        <end position="611"/>
    </location>
</feature>
<dbReference type="FunCoup" id="A0A6P5L9L5">
    <property type="interactions" value="690"/>
</dbReference>
<feature type="region of interest" description="Disordered" evidence="8">
    <location>
        <begin position="932"/>
        <end position="951"/>
    </location>
</feature>
<dbReference type="GO" id="GO:0005874">
    <property type="term" value="C:microtubule"/>
    <property type="evidence" value="ECO:0007669"/>
    <property type="project" value="UniProtKB-KW"/>
</dbReference>
<feature type="region of interest" description="Disordered" evidence="8">
    <location>
        <begin position="253"/>
        <end position="294"/>
    </location>
</feature>
<feature type="region of interest" description="Disordered" evidence="8">
    <location>
        <begin position="526"/>
        <end position="563"/>
    </location>
</feature>
<reference evidence="10" key="1">
    <citation type="submission" date="2025-08" db="UniProtKB">
        <authorList>
            <consortium name="RefSeq"/>
        </authorList>
    </citation>
    <scope>IDENTIFICATION</scope>
    <source>
        <tissue evidence="10">Spleen</tissue>
    </source>
</reference>
<feature type="compositionally biased region" description="Basic residues" evidence="8">
    <location>
        <begin position="1414"/>
        <end position="1424"/>
    </location>
</feature>
<feature type="compositionally biased region" description="Basic and acidic residues" evidence="8">
    <location>
        <begin position="1252"/>
        <end position="1263"/>
    </location>
</feature>
<keyword evidence="2 7" id="KW-0963">Cytoplasm</keyword>
<feature type="compositionally biased region" description="Low complexity" evidence="8">
    <location>
        <begin position="1734"/>
        <end position="1764"/>
    </location>
</feature>
<gene>
    <name evidence="10" type="primary">MAP4</name>
</gene>
<dbReference type="GeneID" id="110217113"/>
<feature type="region of interest" description="Disordered" evidence="8">
    <location>
        <begin position="1052"/>
        <end position="1115"/>
    </location>
</feature>
<dbReference type="PROSITE" id="PS00229">
    <property type="entry name" value="TAU_MAP_1"/>
    <property type="match status" value="3"/>
</dbReference>
<feature type="compositionally biased region" description="Polar residues" evidence="8">
    <location>
        <begin position="1182"/>
        <end position="1193"/>
    </location>
</feature>
<evidence type="ECO:0000313" key="9">
    <source>
        <dbReference type="Proteomes" id="UP000515140"/>
    </source>
</evidence>
<feature type="compositionally biased region" description="Polar residues" evidence="8">
    <location>
        <begin position="275"/>
        <end position="294"/>
    </location>
</feature>
<dbReference type="CTD" id="4134"/>
<evidence type="ECO:0000256" key="8">
    <source>
        <dbReference type="SAM" id="MobiDB-lite"/>
    </source>
</evidence>
<name>A0A6P5L9L5_PHACI</name>
<dbReference type="InterPro" id="IPR027324">
    <property type="entry name" value="MAP2/MAP4/Tau"/>
</dbReference>
<feature type="compositionally biased region" description="Basic and acidic residues" evidence="8">
    <location>
        <begin position="1802"/>
        <end position="1818"/>
    </location>
</feature>
<keyword evidence="3" id="KW-0597">Phosphoprotein</keyword>
<comment type="subcellular location">
    <subcellularLocation>
        <location evidence="1 7">Cytoplasm</location>
        <location evidence="1 7">Cytoskeleton</location>
    </subcellularLocation>
</comment>
<feature type="compositionally biased region" description="Basic and acidic residues" evidence="8">
    <location>
        <begin position="1870"/>
        <end position="1879"/>
    </location>
</feature>
<feature type="compositionally biased region" description="Basic and acidic residues" evidence="8">
    <location>
        <begin position="526"/>
        <end position="536"/>
    </location>
</feature>
<dbReference type="RefSeq" id="XP_020854925.1">
    <property type="nucleotide sequence ID" value="XM_020999266.1"/>
</dbReference>
<feature type="compositionally biased region" description="Basic and acidic residues" evidence="8">
    <location>
        <begin position="696"/>
        <end position="715"/>
    </location>
</feature>
<dbReference type="GO" id="GO:0043005">
    <property type="term" value="C:neuron projection"/>
    <property type="evidence" value="ECO:0007669"/>
    <property type="project" value="TreeGrafter"/>
</dbReference>
<feature type="region of interest" description="Disordered" evidence="8">
    <location>
        <begin position="52"/>
        <end position="91"/>
    </location>
</feature>
<dbReference type="GO" id="GO:0031175">
    <property type="term" value="P:neuron projection development"/>
    <property type="evidence" value="ECO:0007669"/>
    <property type="project" value="TreeGrafter"/>
</dbReference>
<dbReference type="InterPro" id="IPR001084">
    <property type="entry name" value="MAP_tubulin-bd_rpt"/>
</dbReference>
<keyword evidence="4 7" id="KW-0493">Microtubule</keyword>
<feature type="region of interest" description="Disordered" evidence="8">
    <location>
        <begin position="2118"/>
        <end position="2190"/>
    </location>
</feature>
<feature type="compositionally biased region" description="Basic and acidic residues" evidence="8">
    <location>
        <begin position="619"/>
        <end position="635"/>
    </location>
</feature>
<feature type="compositionally biased region" description="Basic and acidic residues" evidence="8">
    <location>
        <begin position="1644"/>
        <end position="1664"/>
    </location>
</feature>
<keyword evidence="6 7" id="KW-0206">Cytoskeleton</keyword>
<feature type="region of interest" description="Disordered" evidence="8">
    <location>
        <begin position="1644"/>
        <end position="2036"/>
    </location>
</feature>
<feature type="region of interest" description="Disordered" evidence="8">
    <location>
        <begin position="1536"/>
        <end position="1604"/>
    </location>
</feature>
<feature type="compositionally biased region" description="Basic and acidic residues" evidence="8">
    <location>
        <begin position="1168"/>
        <end position="1180"/>
    </location>
</feature>
<feature type="region of interest" description="Disordered" evidence="8">
    <location>
        <begin position="889"/>
        <end position="911"/>
    </location>
</feature>
<feature type="compositionally biased region" description="Low complexity" evidence="8">
    <location>
        <begin position="1821"/>
        <end position="1839"/>
    </location>
</feature>
<dbReference type="Proteomes" id="UP000515140">
    <property type="component" value="Unplaced"/>
</dbReference>
<feature type="compositionally biased region" description="Basic and acidic residues" evidence="8">
    <location>
        <begin position="942"/>
        <end position="951"/>
    </location>
</feature>
<evidence type="ECO:0000256" key="5">
    <source>
        <dbReference type="ARBA" id="ARBA00022737"/>
    </source>
</evidence>
<protein>
    <recommendedName>
        <fullName evidence="7">Microtubule-associated protein</fullName>
    </recommendedName>
</protein>
<evidence type="ECO:0000256" key="6">
    <source>
        <dbReference type="ARBA" id="ARBA00023212"/>
    </source>
</evidence>
<evidence type="ECO:0000256" key="4">
    <source>
        <dbReference type="ARBA" id="ARBA00022701"/>
    </source>
</evidence>
<feature type="region of interest" description="Disordered" evidence="8">
    <location>
        <begin position="1161"/>
        <end position="1203"/>
    </location>
</feature>
<feature type="region of interest" description="Disordered" evidence="8">
    <location>
        <begin position="600"/>
        <end position="715"/>
    </location>
</feature>
<feature type="region of interest" description="Disordered" evidence="8">
    <location>
        <begin position="1461"/>
        <end position="1481"/>
    </location>
</feature>
<feature type="region of interest" description="Disordered" evidence="8">
    <location>
        <begin position="1493"/>
        <end position="1513"/>
    </location>
</feature>
<feature type="compositionally biased region" description="Pro residues" evidence="8">
    <location>
        <begin position="1950"/>
        <end position="1959"/>
    </location>
</feature>
<feature type="compositionally biased region" description="Low complexity" evidence="8">
    <location>
        <begin position="1894"/>
        <end position="1919"/>
    </location>
</feature>
<feature type="compositionally biased region" description="Basic and acidic residues" evidence="8">
    <location>
        <begin position="1495"/>
        <end position="1505"/>
    </location>
</feature>
<feature type="compositionally biased region" description="Low complexity" evidence="8">
    <location>
        <begin position="1852"/>
        <end position="1861"/>
    </location>
</feature>
<feature type="region of interest" description="Disordered" evidence="8">
    <location>
        <begin position="1408"/>
        <end position="1435"/>
    </location>
</feature>
<feature type="compositionally biased region" description="Basic residues" evidence="8">
    <location>
        <begin position="644"/>
        <end position="655"/>
    </location>
</feature>
<feature type="compositionally biased region" description="Basic and acidic residues" evidence="8">
    <location>
        <begin position="1052"/>
        <end position="1069"/>
    </location>
</feature>
<feature type="region of interest" description="Disordered" evidence="8">
    <location>
        <begin position="1244"/>
        <end position="1272"/>
    </location>
</feature>
<sequence>MAHFDNSLSLEDALTETPPEIEEEIKRDFMNTLEAETFDDVVGETVSKTDYIPLLDDDDGKTGNPESKSKPHLDGGQVECTTPSKPTALANGDHELEENDATDPYQMYQGQILSDLLFVSPGMVNSSPSAEHVDSSKDNIADVPSYDSYVSRTETGSGGRTMEAQAPSDPSPFVFLEESDPQPLQPTAEPIKEVQMEVELTKEAPSVKEVEMSLAPSTEVEKVPAAEMAPVKEVKSETAVEVVSVKEEIEDEPAMEVASVKEVKDEPTSEVAPNRETQAEQATEMAPTQQTQEVPSVDMELAKEIKVIPAKEHQVAPAVEVVKMAAVEVEPTKEAQQAPTMELTLTEEIDAVTTPGKEVKVEKMNEAQRLASPQAEGSLAFMASPESLKIPGVDGLQTLQEQKLQGVVSPNTEPRTDSKVADMDHFEQAAPVPVAEVNPFKPCPENSPTLPTEVPLEPVAVIEQKVYLPETSIPAEDKALEKLEEIKALITSPEIIAETLNTTPLIQTKESPLEEAIPSLDFTELEKSKGETERCHVSSSEPPLEPTGAPTAQAKQVFKPSDRRFGIPKPISLIDVPTELVGSNSQQKIPDQRLEPLFWSESGWTGSSSRSRFPHRKTPHTDFLESRRDLGREMWDVECTPAALKKKKKKSKQKRYLQPPVGELWDENTEVSKAHLTGADSPKPGVTPGQSTAMTKEYRPVSKESSRKGTIARPREAKLVTAFSALESLSTSLSPAQESFKSESHPQIVGSTKEERGATKVKEIQEVSLSSQSKSPVSKEVPPLECKPQPSRGEDPASVLLAPPLEPALDKAHTEGVLNLKPECPEVSPSKQKEAPFEAKPQQGGFTTNVNQESKDVVSKLVTPQEQTKLAAVEAGVLTDNSLKHIAGESKTGDQCAPKSPSLLKNKVEPSVSKTLAHKAFPEQSLEVGHLASEQPGPIPHKGMEGSEKIGDCKGRKMRENREPPFILEAQKDAANLGATVQMKEMSIHSEHKGVESMSSNQVLETMASLIKTVTEETREKVDSIVDLESTSKVVSPLDDKIDTGKILPPVVEKHKAKGQEKGITEQNKEGVSPVSECLLASPPDSCAALQVTEKPKKRGSDGKNKKFKKSYSGQPTLLESKIDAHILPIADKNGNQDKQVDFSDENKEFALLPSKISDPLLLGVSDKSGKQSVGEKGRFTEVSSSEPQTPVENTKHTAKHSTSTVLDANRTIVSFSEQTLPLGPPSSGQHMEGKVEMTMGQAVVPDKPKKRGIDGKSKKDKNTQPLLESKPGTIGVQVPVETRGEVKVEGMSCVDENRNITYCCSEPPSIWAASETDTLKTSFLSESEVCGKPSLVFSDAGMSSSLTDALAESRKETCKAQVSKLPSLNDPRKDIAVGEERAGSLGKGPPLDSLPSVAVVTDVREVTETEKHQRNHSVKKKGKFSLPEHNDPLQNQAWMDGRRAIVESDEKVKENNFLRSVDDNTPKWPQEKKGEPVKEQVHLHMPVEDASLGLEDKSVDEKNADGSIFPVPLEKEMEKGKALVSDAVLPRNTSEKLDFLEDKPSQGLDSKDLGNSAGKVDITVVPGEQEKTQKEKLSPGCKNTGQEGSFLEPSDLSADLSDTKEETVPLEVVVDDLLPAVIKSIQSPKSKDTILEVPQKLTEKSGQRALGDGKTEVRSKVAEPLKGYMRPTKSRGLTPPLLRPAVLDREKPKHLKAYAKPDEVQPFANLNGNDITAPPNKELPPSPEKKTKPSTTTPSAKTATPKTKSVPTPTPKRPVSTTPGGPSKKPMSPAPGLAPAALPKRPAAASAAARSTSLISRDGKPKALDAKSPEKRTPLSKSPVTATKTASKSTPTTPRVTVAVSPMTTGPASRSTSSSPPKKPPSLRNESKPTDIKKTTAKSSLVDLSRPKSAPTVTQKTTSTTSSGGPPLPGAASSRVKPKPVTLRPSTTTSVDTKKPGVPKAAPTKPNPAAPRPSRPLTSNSVPDLKNVRSKIGSTDNIKHQPGGGRAKVEKKTETIGTARKPEPSAVTKTSTTFKAAETKESAQKQPNGKVQIVSKKVNYSHVQSKCGSKDNIKHVPGGGNVQIQNKKVDISKVASKCGSKANIKHKPGGGDIKIENQKLNFKEKAQAKVGSLDNVGHLPAGGTVKTEGSGEGAPLCLAPPSGEPPEAQAGPTMQANGVGHLTPSLGGDQRETQTFDTQIQETSI</sequence>
<keyword evidence="9" id="KW-1185">Reference proteome</keyword>
<feature type="compositionally biased region" description="Polar residues" evidence="8">
    <location>
        <begin position="2180"/>
        <end position="2190"/>
    </location>
</feature>
<evidence type="ECO:0000256" key="3">
    <source>
        <dbReference type="ARBA" id="ARBA00022553"/>
    </source>
</evidence>
<dbReference type="InParanoid" id="A0A6P5L9L5"/>
<keyword evidence="5" id="KW-0677">Repeat</keyword>
<feature type="compositionally biased region" description="Basic and acidic residues" evidence="8">
    <location>
        <begin position="752"/>
        <end position="765"/>
    </location>
</feature>
<dbReference type="PROSITE" id="PS51491">
    <property type="entry name" value="TAU_MAP_2"/>
    <property type="match status" value="4"/>
</dbReference>
<feature type="compositionally biased region" description="Low complexity" evidence="8">
    <location>
        <begin position="1775"/>
        <end position="1801"/>
    </location>
</feature>
<dbReference type="GO" id="GO:0008017">
    <property type="term" value="F:microtubule binding"/>
    <property type="evidence" value="ECO:0007669"/>
    <property type="project" value="InterPro"/>
</dbReference>
<evidence type="ECO:0000313" key="10">
    <source>
        <dbReference type="RefSeq" id="XP_020854925.1"/>
    </source>
</evidence>